<evidence type="ECO:0000313" key="2">
    <source>
        <dbReference type="EMBL" id="SPL71985.1"/>
    </source>
</evidence>
<dbReference type="RefSeq" id="WP_121975398.1">
    <property type="nucleotide sequence ID" value="NZ_OOGT01000199.1"/>
</dbReference>
<evidence type="ECO:0008006" key="4">
    <source>
        <dbReference type="Google" id="ProtNLM"/>
    </source>
</evidence>
<dbReference type="Proteomes" id="UP000245974">
    <property type="component" value="Unassembled WGS sequence"/>
</dbReference>
<protein>
    <recommendedName>
        <fullName evidence="4">DUF3887 domain-containing protein</fullName>
    </recommendedName>
</protein>
<sequence>MKKILTVLICGFLLGACGNSAQKQAEESQKAEKLLQQQENAAQMTYNALQSNNLDQIKKYTTAHCYELIHAKPDVLKQMQELIPKQDFKEKILIARTASDTQDMKNKQNLVLGYEYKYEGKSIIYFVEFNTKDDFSKVDDIKIQEKLS</sequence>
<feature type="signal peptide" evidence="1">
    <location>
        <begin position="1"/>
        <end position="25"/>
    </location>
</feature>
<proteinExistence type="predicted"/>
<dbReference type="PROSITE" id="PS51257">
    <property type="entry name" value="PROKAR_LIPOPROTEIN"/>
    <property type="match status" value="1"/>
</dbReference>
<accession>A0A2U3N2Z9</accession>
<evidence type="ECO:0000313" key="3">
    <source>
        <dbReference type="Proteomes" id="UP000245974"/>
    </source>
</evidence>
<reference evidence="3" key="1">
    <citation type="submission" date="2018-03" db="EMBL/GenBank/DDBJ databases">
        <authorList>
            <person name="Blom J."/>
        </authorList>
    </citation>
    <scope>NUCLEOTIDE SEQUENCE [LARGE SCALE GENOMIC DNA]</scope>
    <source>
        <strain evidence="3">KPC-SM-21</strain>
    </source>
</reference>
<keyword evidence="3" id="KW-1185">Reference proteome</keyword>
<evidence type="ECO:0000256" key="1">
    <source>
        <dbReference type="SAM" id="SignalP"/>
    </source>
</evidence>
<keyword evidence="1" id="KW-0732">Signal</keyword>
<feature type="chain" id="PRO_5015409143" description="DUF3887 domain-containing protein" evidence="1">
    <location>
        <begin position="26"/>
        <end position="148"/>
    </location>
</feature>
<dbReference type="EMBL" id="OOGT01000199">
    <property type="protein sequence ID" value="SPL71985.1"/>
    <property type="molecule type" value="Genomic_DNA"/>
</dbReference>
<organism evidence="2 3">
    <name type="scientific">Acinetobacter stercoris</name>
    <dbReference type="NCBI Taxonomy" id="2126983"/>
    <lineage>
        <taxon>Bacteria</taxon>
        <taxon>Pseudomonadati</taxon>
        <taxon>Pseudomonadota</taxon>
        <taxon>Gammaproteobacteria</taxon>
        <taxon>Moraxellales</taxon>
        <taxon>Moraxellaceae</taxon>
        <taxon>Acinetobacter</taxon>
    </lineage>
</organism>
<dbReference type="AlphaFoldDB" id="A0A2U3N2Z9"/>
<dbReference type="OrthoDB" id="9950625at2"/>
<name>A0A2U3N2Z9_9GAMM</name>
<dbReference type="InParanoid" id="A0A2U3N2Z9"/>
<gene>
    <name evidence="2" type="ORF">KPC_3163</name>
</gene>